<dbReference type="PANTHER" id="PTHR35038">
    <property type="entry name" value="DISSIMILATORY SULFITE REDUCTASE SIRA"/>
    <property type="match status" value="1"/>
</dbReference>
<evidence type="ECO:0000256" key="1">
    <source>
        <dbReference type="ARBA" id="ARBA00022729"/>
    </source>
</evidence>
<protein>
    <submittedName>
        <fullName evidence="3">Doubled CXXCH domain-containing protein</fullName>
    </submittedName>
</protein>
<dbReference type="RefSeq" id="WP_208596593.1">
    <property type="nucleotide sequence ID" value="NZ_FMXO01000008.1"/>
</dbReference>
<dbReference type="Gene3D" id="1.10.1130.10">
    <property type="entry name" value="Flavocytochrome C3, Chain A"/>
    <property type="match status" value="1"/>
</dbReference>
<organism evidence="3 4">
    <name type="scientific">Desulfonatronum thiosulfatophilum</name>
    <dbReference type="NCBI Taxonomy" id="617002"/>
    <lineage>
        <taxon>Bacteria</taxon>
        <taxon>Pseudomonadati</taxon>
        <taxon>Thermodesulfobacteriota</taxon>
        <taxon>Desulfovibrionia</taxon>
        <taxon>Desulfovibrionales</taxon>
        <taxon>Desulfonatronaceae</taxon>
        <taxon>Desulfonatronum</taxon>
    </lineage>
</organism>
<evidence type="ECO:0000259" key="2">
    <source>
        <dbReference type="Pfam" id="PF13435"/>
    </source>
</evidence>
<dbReference type="InterPro" id="IPR051829">
    <property type="entry name" value="Multiheme_Cytochr_ET"/>
</dbReference>
<dbReference type="InterPro" id="IPR023155">
    <property type="entry name" value="Cyt_c-552/4"/>
</dbReference>
<gene>
    <name evidence="3" type="ORF">SAMN05660653_01569</name>
</gene>
<dbReference type="Pfam" id="PF13435">
    <property type="entry name" value="Cytochrome_C554"/>
    <property type="match status" value="1"/>
</dbReference>
<keyword evidence="4" id="KW-1185">Reference proteome</keyword>
<dbReference type="PROSITE" id="PS51257">
    <property type="entry name" value="PROKAR_LIPOPROTEIN"/>
    <property type="match status" value="1"/>
</dbReference>
<proteinExistence type="predicted"/>
<reference evidence="3 4" key="1">
    <citation type="submission" date="2016-10" db="EMBL/GenBank/DDBJ databases">
        <authorList>
            <person name="de Groot N.N."/>
        </authorList>
    </citation>
    <scope>NUCLEOTIDE SEQUENCE [LARGE SCALE GENOMIC DNA]</scope>
    <source>
        <strain evidence="3 4">ASO4-2</strain>
    </source>
</reference>
<accession>A0A1G6CJ54</accession>
<sequence>MFREIIFTTMVGLLATALILTACGREQTTVDMQAVMDAPATFIGSTTCRNCHLEHYDSWKMTLHSRMLIDVRENPHAIVADLNPDLIRADLEKIQDRLKVPVEEIYIPTRDEIIYAIGTQWKQRYVVQVDGVYHVAPIQYNIQTRRWVNYYEHAWDERDWLVRCGGCHATGVNLDEYEFAETSIGCEACHGPGSRHTDIPRTAVFEKRETIVNPAKMTAGIAVQICGSCHTRGNAKHEDYPEAGWPVGFTPGMVMEPIYESSYDKADMRRLYPDFASRSHHQQYIDWIQSEHAVQGVTCTSCHAVHRLGIAPTRFQTKEAGSSQCLSCHTMVNANRAHSIHSFANCLGCHMPRIASTAEPNDIRSHTFNARAPMDTINDPDLPNSCQICHYHRDDDLEELQRKYEILTQLPQPQGRMIPAVSQDTFGQMDEEVPYAMPE</sequence>
<evidence type="ECO:0000313" key="4">
    <source>
        <dbReference type="Proteomes" id="UP000198771"/>
    </source>
</evidence>
<keyword evidence="1" id="KW-0732">Signal</keyword>
<dbReference type="STRING" id="617002.SAMN05660653_01569"/>
<dbReference type="AlphaFoldDB" id="A0A1G6CJ54"/>
<name>A0A1G6CJ54_9BACT</name>
<dbReference type="Proteomes" id="UP000198771">
    <property type="component" value="Unassembled WGS sequence"/>
</dbReference>
<dbReference type="Gene3D" id="3.90.10.10">
    <property type="entry name" value="Cytochrome C3"/>
    <property type="match status" value="1"/>
</dbReference>
<dbReference type="PANTHER" id="PTHR35038:SF8">
    <property type="entry name" value="C-TYPE POLYHEME CYTOCHROME OMCC"/>
    <property type="match status" value="1"/>
</dbReference>
<feature type="domain" description="Cytochrome c-552/4" evidence="2">
    <location>
        <begin position="162"/>
        <end position="191"/>
    </location>
</feature>
<evidence type="ECO:0000313" key="3">
    <source>
        <dbReference type="EMBL" id="SDB32929.1"/>
    </source>
</evidence>
<dbReference type="EMBL" id="FMXO01000008">
    <property type="protein sequence ID" value="SDB32929.1"/>
    <property type="molecule type" value="Genomic_DNA"/>
</dbReference>
<dbReference type="InterPro" id="IPR036280">
    <property type="entry name" value="Multihaem_cyt_sf"/>
</dbReference>
<dbReference type="SUPFAM" id="SSF48695">
    <property type="entry name" value="Multiheme cytochromes"/>
    <property type="match status" value="1"/>
</dbReference>